<evidence type="ECO:0000256" key="4">
    <source>
        <dbReference type="RuleBase" id="RU362132"/>
    </source>
</evidence>
<dbReference type="InterPro" id="IPR000399">
    <property type="entry name" value="TPP-bd_CS"/>
</dbReference>
<dbReference type="Gene3D" id="3.40.50.970">
    <property type="match status" value="2"/>
</dbReference>
<dbReference type="GO" id="GO:0050660">
    <property type="term" value="F:flavin adenine dinucleotide binding"/>
    <property type="evidence" value="ECO:0007669"/>
    <property type="project" value="TreeGrafter"/>
</dbReference>
<dbReference type="CDD" id="cd07035">
    <property type="entry name" value="TPP_PYR_POX_like"/>
    <property type="match status" value="1"/>
</dbReference>
<dbReference type="Pfam" id="PF00205">
    <property type="entry name" value="TPP_enzyme_M"/>
    <property type="match status" value="1"/>
</dbReference>
<evidence type="ECO:0000259" key="7">
    <source>
        <dbReference type="Pfam" id="PF02776"/>
    </source>
</evidence>
<dbReference type="Proteomes" id="UP000839827">
    <property type="component" value="Unassembled WGS sequence"/>
</dbReference>
<evidence type="ECO:0000259" key="6">
    <source>
        <dbReference type="Pfam" id="PF02775"/>
    </source>
</evidence>
<dbReference type="Pfam" id="PF02776">
    <property type="entry name" value="TPP_enzyme_N"/>
    <property type="match status" value="1"/>
</dbReference>
<comment type="similarity">
    <text evidence="2 4">Belongs to the TPP enzyme family.</text>
</comment>
<gene>
    <name evidence="8" type="ORF">E1A34_08915</name>
</gene>
<feature type="domain" description="Thiamine pyrophosphate enzyme central" evidence="5">
    <location>
        <begin position="221"/>
        <end position="350"/>
    </location>
</feature>
<dbReference type="Gene3D" id="3.40.50.1220">
    <property type="entry name" value="TPP-binding domain"/>
    <property type="match status" value="1"/>
</dbReference>
<dbReference type="SUPFAM" id="SSF52518">
    <property type="entry name" value="Thiamin diphosphate-binding fold (THDP-binding)"/>
    <property type="match status" value="2"/>
</dbReference>
<name>A0A5Y0RR85_SALNE</name>
<dbReference type="GO" id="GO:0005948">
    <property type="term" value="C:acetolactate synthase complex"/>
    <property type="evidence" value="ECO:0007669"/>
    <property type="project" value="TreeGrafter"/>
</dbReference>
<dbReference type="CDD" id="cd00568">
    <property type="entry name" value="TPP_enzymes"/>
    <property type="match status" value="1"/>
</dbReference>
<organism evidence="8">
    <name type="scientific">Salmonella newport</name>
    <dbReference type="NCBI Taxonomy" id="108619"/>
    <lineage>
        <taxon>Bacteria</taxon>
        <taxon>Pseudomonadati</taxon>
        <taxon>Pseudomonadota</taxon>
        <taxon>Gammaproteobacteria</taxon>
        <taxon>Enterobacterales</taxon>
        <taxon>Enterobacteriaceae</taxon>
        <taxon>Salmonella</taxon>
    </lineage>
</organism>
<dbReference type="GO" id="GO:0030976">
    <property type="term" value="F:thiamine pyrophosphate binding"/>
    <property type="evidence" value="ECO:0007669"/>
    <property type="project" value="InterPro"/>
</dbReference>
<dbReference type="InterPro" id="IPR029035">
    <property type="entry name" value="DHS-like_NAD/FAD-binding_dom"/>
</dbReference>
<evidence type="ECO:0000256" key="2">
    <source>
        <dbReference type="ARBA" id="ARBA00007812"/>
    </source>
</evidence>
<dbReference type="EMBL" id="AAHYLK010000007">
    <property type="protein sequence ID" value="ECB7106217.1"/>
    <property type="molecule type" value="Genomic_DNA"/>
</dbReference>
<dbReference type="InterPro" id="IPR029061">
    <property type="entry name" value="THDP-binding"/>
</dbReference>
<dbReference type="InterPro" id="IPR012000">
    <property type="entry name" value="Thiamin_PyroP_enz_cen_dom"/>
</dbReference>
<accession>A0A5Y0RR85</accession>
<dbReference type="PROSITE" id="PS00187">
    <property type="entry name" value="TPP_ENZYMES"/>
    <property type="match status" value="1"/>
</dbReference>
<dbReference type="InterPro" id="IPR011766">
    <property type="entry name" value="TPP_enzyme_TPP-bd"/>
</dbReference>
<dbReference type="GO" id="GO:0003984">
    <property type="term" value="F:acetolactate synthase activity"/>
    <property type="evidence" value="ECO:0007669"/>
    <property type="project" value="TreeGrafter"/>
</dbReference>
<dbReference type="PANTHER" id="PTHR18968">
    <property type="entry name" value="THIAMINE PYROPHOSPHATE ENZYMES"/>
    <property type="match status" value="1"/>
</dbReference>
<dbReference type="GO" id="GO:0000287">
    <property type="term" value="F:magnesium ion binding"/>
    <property type="evidence" value="ECO:0007669"/>
    <property type="project" value="InterPro"/>
</dbReference>
<protein>
    <submittedName>
        <fullName evidence="8">Thiamine pyrophosphate-binding protein</fullName>
    </submittedName>
</protein>
<evidence type="ECO:0000259" key="5">
    <source>
        <dbReference type="Pfam" id="PF00205"/>
    </source>
</evidence>
<feature type="domain" description="Thiamine pyrophosphate enzyme N-terminal TPP-binding" evidence="7">
    <location>
        <begin position="12"/>
        <end position="129"/>
    </location>
</feature>
<dbReference type="Pfam" id="PF02775">
    <property type="entry name" value="TPP_enzyme_C"/>
    <property type="match status" value="1"/>
</dbReference>
<dbReference type="AlphaFoldDB" id="A0A5Y0RR85"/>
<dbReference type="PANTHER" id="PTHR18968:SF13">
    <property type="entry name" value="ACETOLACTATE SYNTHASE CATALYTIC SUBUNIT, MITOCHONDRIAL"/>
    <property type="match status" value="1"/>
</dbReference>
<dbReference type="InterPro" id="IPR045229">
    <property type="entry name" value="TPP_enz"/>
</dbReference>
<comment type="caution">
    <text evidence="8">The sequence shown here is derived from an EMBL/GenBank/DDBJ whole genome shotgun (WGS) entry which is preliminary data.</text>
</comment>
<evidence type="ECO:0000256" key="3">
    <source>
        <dbReference type="ARBA" id="ARBA00023052"/>
    </source>
</evidence>
<proteinExistence type="inferred from homology"/>
<evidence type="ECO:0000313" key="8">
    <source>
        <dbReference type="EMBL" id="ECB7106217.1"/>
    </source>
</evidence>
<dbReference type="GO" id="GO:0009097">
    <property type="term" value="P:isoleucine biosynthetic process"/>
    <property type="evidence" value="ECO:0007669"/>
    <property type="project" value="TreeGrafter"/>
</dbReference>
<dbReference type="SUPFAM" id="SSF52467">
    <property type="entry name" value="DHS-like NAD/FAD-binding domain"/>
    <property type="match status" value="1"/>
</dbReference>
<feature type="domain" description="Thiamine pyrophosphate enzyme TPP-binding" evidence="6">
    <location>
        <begin position="415"/>
        <end position="559"/>
    </location>
</feature>
<sequence>MLSQNFLPKNENGAEYVLRQLKKLGTLHLFMIPGKLINSFMRCYPKDDNTVFEKYPFPIVTACESGAAYMAEGYARVSQNFGVCMVIGGPGVTNTLTGIASAYMDGFPVFLLSGQISSSMEMHNVLQDSTQSGINQRDIFGPVTKAAYEVKEGQPISRYLRESLRVMKGIECGPVYLSISKEVLNSHNIFNPDIIESVKESWGGRIIDINKIKSSVFKNFIFRSKKCIILAGLRCKNIETASALIKFAEKYKFPVATTLSAKGLFPEDHPLSLGIYGYSGHPRAINAFKDSQIEGVILLGMDTTQWSTMLWSTDLQPKGGTIHVDTNSDYLGKYLDVTCGIIAHSSLFLDFISEYYNEALVNGCNDREAWIKNLMDTPRCYPIDYSVTGNPNDHPAFYISILQEFFPKNGVVSVDSGAHRSFFGHYWISNSPESYISATTLGPMGWSIPAGIGASFAAPDRKCMVITGDGCMLMQGMEMATAKKYNCDILFVVFNNSSYAASYFNNKDNRIDLTEIHDYNWSLFANSFGVDAICVRSPEELSNSLPEIIKTKGPFLIEIKCSGYHVTPNREYNNNVKKNKHI</sequence>
<dbReference type="InterPro" id="IPR012001">
    <property type="entry name" value="Thiamin_PyroP_enz_TPP-bd_dom"/>
</dbReference>
<reference evidence="8" key="1">
    <citation type="submission" date="2019-03" db="EMBL/GenBank/DDBJ databases">
        <authorList>
            <person name="Ashton P.M."/>
            <person name="Dallman T."/>
            <person name="Nair S."/>
            <person name="De Pinna E."/>
            <person name="Peters T."/>
            <person name="Grant K."/>
        </authorList>
    </citation>
    <scope>NUCLEOTIDE SEQUENCE [LARGE SCALE GENOMIC DNA]</scope>
    <source>
        <strain evidence="8">271153</strain>
    </source>
</reference>
<evidence type="ECO:0000256" key="1">
    <source>
        <dbReference type="ARBA" id="ARBA00001964"/>
    </source>
</evidence>
<dbReference type="GO" id="GO:0009099">
    <property type="term" value="P:L-valine biosynthetic process"/>
    <property type="evidence" value="ECO:0007669"/>
    <property type="project" value="TreeGrafter"/>
</dbReference>
<comment type="cofactor">
    <cofactor evidence="1">
        <name>thiamine diphosphate</name>
        <dbReference type="ChEBI" id="CHEBI:58937"/>
    </cofactor>
</comment>
<keyword evidence="3 4" id="KW-0786">Thiamine pyrophosphate</keyword>